<dbReference type="EMBL" id="CAEKDK010000006">
    <property type="protein sequence ID" value="CAB4283646.1"/>
    <property type="molecule type" value="Genomic_DNA"/>
</dbReference>
<feature type="compositionally biased region" description="Basic and acidic residues" evidence="1">
    <location>
        <begin position="105"/>
        <end position="118"/>
    </location>
</feature>
<evidence type="ECO:0000313" key="5">
    <source>
        <dbReference type="Proteomes" id="UP000507245"/>
    </source>
</evidence>
<dbReference type="AlphaFoldDB" id="A0A6J5XNF6"/>
<keyword evidence="5" id="KW-1185">Reference proteome</keyword>
<evidence type="ECO:0000313" key="2">
    <source>
        <dbReference type="EMBL" id="CAB4283646.1"/>
    </source>
</evidence>
<reference evidence="3 4" key="2">
    <citation type="submission" date="2020-05" db="EMBL/GenBank/DDBJ databases">
        <authorList>
            <person name="Campoy J."/>
            <person name="Schneeberger K."/>
            <person name="Spophaly S."/>
        </authorList>
    </citation>
    <scope>NUCLEOTIDE SEQUENCE [LARGE SCALE GENOMIC DNA]</scope>
    <source>
        <strain evidence="3">PruArmRojPasFocal</strain>
    </source>
</reference>
<feature type="region of interest" description="Disordered" evidence="1">
    <location>
        <begin position="45"/>
        <end position="118"/>
    </location>
</feature>
<feature type="region of interest" description="Disordered" evidence="1">
    <location>
        <begin position="136"/>
        <end position="162"/>
    </location>
</feature>
<feature type="compositionally biased region" description="Basic residues" evidence="1">
    <location>
        <begin position="87"/>
        <end position="96"/>
    </location>
</feature>
<evidence type="ECO:0000313" key="3">
    <source>
        <dbReference type="EMBL" id="CAB4313933.1"/>
    </source>
</evidence>
<dbReference type="Proteomes" id="UP000507245">
    <property type="component" value="Unassembled WGS sequence"/>
</dbReference>
<reference evidence="5" key="1">
    <citation type="journal article" date="2020" name="Genome Biol.">
        <title>Gamete binning: chromosome-level and haplotype-resolved genome assembly enabled by high-throughput single-cell sequencing of gamete genomes.</title>
        <authorList>
            <person name="Campoy J.A."/>
            <person name="Sun H."/>
            <person name="Goel M."/>
            <person name="Jiao W.-B."/>
            <person name="Folz-Donahue K."/>
            <person name="Wang N."/>
            <person name="Rubio M."/>
            <person name="Liu C."/>
            <person name="Kukat C."/>
            <person name="Ruiz D."/>
            <person name="Huettel B."/>
            <person name="Schneeberger K."/>
        </authorList>
    </citation>
    <scope>NUCLEOTIDE SEQUENCE [LARGE SCALE GENOMIC DNA]</scope>
    <source>
        <strain evidence="5">cv. Rojo Pasion</strain>
    </source>
</reference>
<proteinExistence type="predicted"/>
<feature type="compositionally biased region" description="Basic and acidic residues" evidence="1">
    <location>
        <begin position="148"/>
        <end position="162"/>
    </location>
</feature>
<sequence length="162" mass="18791">MTSRRDVEAIERVWVKIAEEDRFFKTLLDFGNLHKAGLISEAKHARRKKEKEVEEMRNRGRVMTDATMRRLESWAPQPKKKDGSSKPRIKPPHQAKRASADEVSAIDHCREKRATKAETVREANLQVMRKRHIEGALDVTPFPKRPRGPNEDAAMRQREMPS</sequence>
<evidence type="ECO:0000313" key="4">
    <source>
        <dbReference type="Proteomes" id="UP000507222"/>
    </source>
</evidence>
<organism evidence="3 5">
    <name type="scientific">Prunus armeniaca</name>
    <name type="common">Apricot</name>
    <name type="synonym">Armeniaca vulgaris</name>
    <dbReference type="NCBI Taxonomy" id="36596"/>
    <lineage>
        <taxon>Eukaryota</taxon>
        <taxon>Viridiplantae</taxon>
        <taxon>Streptophyta</taxon>
        <taxon>Embryophyta</taxon>
        <taxon>Tracheophyta</taxon>
        <taxon>Spermatophyta</taxon>
        <taxon>Magnoliopsida</taxon>
        <taxon>eudicotyledons</taxon>
        <taxon>Gunneridae</taxon>
        <taxon>Pentapetalae</taxon>
        <taxon>rosids</taxon>
        <taxon>fabids</taxon>
        <taxon>Rosales</taxon>
        <taxon>Rosaceae</taxon>
        <taxon>Amygdaloideae</taxon>
        <taxon>Amygdaleae</taxon>
        <taxon>Prunus</taxon>
    </lineage>
</organism>
<dbReference type="Proteomes" id="UP000507222">
    <property type="component" value="Unassembled WGS sequence"/>
</dbReference>
<evidence type="ECO:0000256" key="1">
    <source>
        <dbReference type="SAM" id="MobiDB-lite"/>
    </source>
</evidence>
<accession>A0A6J5XNF6</accession>
<gene>
    <name evidence="2" type="ORF">CURHAP_LOCUS38604</name>
    <name evidence="3" type="ORF">ORAREDHAP_LOCUS37680</name>
</gene>
<protein>
    <submittedName>
        <fullName evidence="3">Uncharacterized protein</fullName>
    </submittedName>
</protein>
<dbReference type="EMBL" id="CAEKKB010000006">
    <property type="protein sequence ID" value="CAB4313933.1"/>
    <property type="molecule type" value="Genomic_DNA"/>
</dbReference>
<name>A0A6J5XNF6_PRUAR</name>